<feature type="transmembrane region" description="Helical" evidence="6">
    <location>
        <begin position="140"/>
        <end position="159"/>
    </location>
</feature>
<dbReference type="EMBL" id="LGSS01000013">
    <property type="protein sequence ID" value="KNF07689.1"/>
    <property type="molecule type" value="Genomic_DNA"/>
</dbReference>
<protein>
    <submittedName>
        <fullName evidence="7">Rod shape-determining protein RodA</fullName>
    </submittedName>
</protein>
<feature type="transmembrane region" description="Helical" evidence="6">
    <location>
        <begin position="415"/>
        <end position="437"/>
    </location>
</feature>
<feature type="transmembrane region" description="Helical" evidence="6">
    <location>
        <begin position="255"/>
        <end position="275"/>
    </location>
</feature>
<dbReference type="Proteomes" id="UP000037267">
    <property type="component" value="Unassembled WGS sequence"/>
</dbReference>
<dbReference type="NCBIfam" id="NF038403">
    <property type="entry name" value="perm_prefix_1"/>
    <property type="match status" value="1"/>
</dbReference>
<dbReference type="GO" id="GO:0051301">
    <property type="term" value="P:cell division"/>
    <property type="evidence" value="ECO:0007669"/>
    <property type="project" value="InterPro"/>
</dbReference>
<evidence type="ECO:0000256" key="5">
    <source>
        <dbReference type="ARBA" id="ARBA00023136"/>
    </source>
</evidence>
<comment type="caution">
    <text evidence="7">The sequence shown here is derived from an EMBL/GenBank/DDBJ whole genome shotgun (WGS) entry which is preliminary data.</text>
</comment>
<keyword evidence="3" id="KW-0133">Cell shape</keyword>
<feature type="transmembrane region" description="Helical" evidence="6">
    <location>
        <begin position="179"/>
        <end position="197"/>
    </location>
</feature>
<evidence type="ECO:0000256" key="3">
    <source>
        <dbReference type="ARBA" id="ARBA00022960"/>
    </source>
</evidence>
<dbReference type="PANTHER" id="PTHR30474">
    <property type="entry name" value="CELL CYCLE PROTEIN"/>
    <property type="match status" value="1"/>
</dbReference>
<sequence>MNKYISEFLKDVCKQIKYKKIHNDISSELMVHIDEIKDEYMSDGMTEDEAVKKAVKQMGNPIEIGENLNKTHKPKTEWSIIILISMMVIAGGLVLFYLANDIAFLNTENISIKSYLVYIGIGIITLLTLYFFDYTRLEKYSIHIFIATIAFLFLSIHFLDDMHGFPYIIIGPIGFDPMSVSIPFLLVSFSGLLIRWINGNIKDMLKVLGLAALAISINLAYKSLINTMILGLVFLVMITIAIMDKNFKGNKKSFLISIYGSLIGAVLGFLLLYIIPQNYRMEKLSAFLNPRKDPTGNGWIYVSIEKVLSGAKLLGKGDGLYFYDKGFGTRFTIPALESDFVFTYIVSSFGWIVGIAIVFIALLTIIRMFLTTKKIHSIYGKYIITSIIIVFSLQLTANMLMNLGLFPVMNIALPLISYSSTNFIVNMGLIGLLLGVYRRKDLIISSNNIKS</sequence>
<feature type="transmembrane region" description="Helical" evidence="6">
    <location>
        <begin position="382"/>
        <end position="403"/>
    </location>
</feature>
<evidence type="ECO:0000256" key="4">
    <source>
        <dbReference type="ARBA" id="ARBA00022989"/>
    </source>
</evidence>
<dbReference type="InterPro" id="IPR047928">
    <property type="entry name" value="Perm_prefix_1"/>
</dbReference>
<dbReference type="AlphaFoldDB" id="A0A0L0W822"/>
<feature type="transmembrane region" description="Helical" evidence="6">
    <location>
        <begin position="115"/>
        <end position="133"/>
    </location>
</feature>
<accession>A0A0L0W822</accession>
<dbReference type="GO" id="GO:0032153">
    <property type="term" value="C:cell division site"/>
    <property type="evidence" value="ECO:0007669"/>
    <property type="project" value="TreeGrafter"/>
</dbReference>
<feature type="transmembrane region" description="Helical" evidence="6">
    <location>
        <begin position="227"/>
        <end position="243"/>
    </location>
</feature>
<dbReference type="Pfam" id="PF01098">
    <property type="entry name" value="FTSW_RODA_SPOVE"/>
    <property type="match status" value="1"/>
</dbReference>
<dbReference type="PANTHER" id="PTHR30474:SF1">
    <property type="entry name" value="PEPTIDOGLYCAN GLYCOSYLTRANSFERASE MRDB"/>
    <property type="match status" value="1"/>
</dbReference>
<proteinExistence type="predicted"/>
<dbReference type="OrthoDB" id="9802195at2"/>
<evidence type="ECO:0000256" key="2">
    <source>
        <dbReference type="ARBA" id="ARBA00022692"/>
    </source>
</evidence>
<comment type="subcellular location">
    <subcellularLocation>
        <location evidence="1">Membrane</location>
        <topology evidence="1">Multi-pass membrane protein</topology>
    </subcellularLocation>
</comment>
<dbReference type="PATRIC" id="fig|1503.3.peg.422"/>
<keyword evidence="8" id="KW-1185">Reference proteome</keyword>
<keyword evidence="4 6" id="KW-1133">Transmembrane helix</keyword>
<reference evidence="8" key="1">
    <citation type="submission" date="2015-07" db="EMBL/GenBank/DDBJ databases">
        <title>Draft genome sequence of the purine-degrading Gottschalkia purinilyticum DSM 1384 (formerly Clostridium purinilyticum).</title>
        <authorList>
            <person name="Poehlein A."/>
            <person name="Schiel-Bengelsdorf B."/>
            <person name="Bengelsdorf F.R."/>
            <person name="Daniel R."/>
            <person name="Duerre P."/>
        </authorList>
    </citation>
    <scope>NUCLEOTIDE SEQUENCE [LARGE SCALE GENOMIC DNA]</scope>
    <source>
        <strain evidence="8">DSM 1384</strain>
    </source>
</reference>
<evidence type="ECO:0000256" key="1">
    <source>
        <dbReference type="ARBA" id="ARBA00004141"/>
    </source>
</evidence>
<feature type="transmembrane region" description="Helical" evidence="6">
    <location>
        <begin position="349"/>
        <end position="370"/>
    </location>
</feature>
<evidence type="ECO:0000313" key="7">
    <source>
        <dbReference type="EMBL" id="KNF07689.1"/>
    </source>
</evidence>
<keyword evidence="5 6" id="KW-0472">Membrane</keyword>
<gene>
    <name evidence="7" type="primary">rodA2</name>
    <name evidence="7" type="ORF">CLPU_13c00310</name>
</gene>
<dbReference type="STRING" id="1503.CLPU_13c00310"/>
<name>A0A0L0W822_GOTPU</name>
<organism evidence="7 8">
    <name type="scientific">Gottschalkia purinilytica</name>
    <name type="common">Clostridium purinilyticum</name>
    <dbReference type="NCBI Taxonomy" id="1503"/>
    <lineage>
        <taxon>Bacteria</taxon>
        <taxon>Bacillati</taxon>
        <taxon>Bacillota</taxon>
        <taxon>Tissierellia</taxon>
        <taxon>Tissierellales</taxon>
        <taxon>Gottschalkiaceae</taxon>
        <taxon>Gottschalkia</taxon>
    </lineage>
</organism>
<feature type="transmembrane region" description="Helical" evidence="6">
    <location>
        <begin position="78"/>
        <end position="99"/>
    </location>
</feature>
<evidence type="ECO:0000313" key="8">
    <source>
        <dbReference type="Proteomes" id="UP000037267"/>
    </source>
</evidence>
<feature type="transmembrane region" description="Helical" evidence="6">
    <location>
        <begin position="204"/>
        <end position="221"/>
    </location>
</feature>
<dbReference type="GO" id="GO:0005886">
    <property type="term" value="C:plasma membrane"/>
    <property type="evidence" value="ECO:0007669"/>
    <property type="project" value="TreeGrafter"/>
</dbReference>
<dbReference type="GO" id="GO:0015648">
    <property type="term" value="F:lipid-linked peptidoglycan transporter activity"/>
    <property type="evidence" value="ECO:0007669"/>
    <property type="project" value="TreeGrafter"/>
</dbReference>
<dbReference type="GO" id="GO:0008360">
    <property type="term" value="P:regulation of cell shape"/>
    <property type="evidence" value="ECO:0007669"/>
    <property type="project" value="UniProtKB-KW"/>
</dbReference>
<dbReference type="RefSeq" id="WP_050355988.1">
    <property type="nucleotide sequence ID" value="NZ_LGSS01000013.1"/>
</dbReference>
<dbReference type="InterPro" id="IPR001182">
    <property type="entry name" value="FtsW/RodA"/>
</dbReference>
<keyword evidence="2 6" id="KW-0812">Transmembrane</keyword>
<evidence type="ECO:0000256" key="6">
    <source>
        <dbReference type="SAM" id="Phobius"/>
    </source>
</evidence>